<evidence type="ECO:0000313" key="4">
    <source>
        <dbReference type="EMBL" id="PAV65690.1"/>
    </source>
</evidence>
<evidence type="ECO:0000256" key="3">
    <source>
        <dbReference type="SAM" id="SignalP"/>
    </source>
</evidence>
<name>A0A2A2JVM2_9BILA</name>
<organism evidence="4 5">
    <name type="scientific">Diploscapter pachys</name>
    <dbReference type="NCBI Taxonomy" id="2018661"/>
    <lineage>
        <taxon>Eukaryota</taxon>
        <taxon>Metazoa</taxon>
        <taxon>Ecdysozoa</taxon>
        <taxon>Nematoda</taxon>
        <taxon>Chromadorea</taxon>
        <taxon>Rhabditida</taxon>
        <taxon>Rhabditina</taxon>
        <taxon>Rhabditomorpha</taxon>
        <taxon>Rhabditoidea</taxon>
        <taxon>Rhabditidae</taxon>
        <taxon>Diploscapter</taxon>
    </lineage>
</organism>
<dbReference type="AlphaFoldDB" id="A0A2A2JVM2"/>
<keyword evidence="5" id="KW-1185">Reference proteome</keyword>
<dbReference type="EMBL" id="LIAE01010199">
    <property type="protein sequence ID" value="PAV65690.1"/>
    <property type="molecule type" value="Genomic_DNA"/>
</dbReference>
<accession>A0A2A2JVM2</accession>
<proteinExistence type="inferred from homology"/>
<reference evidence="4 5" key="1">
    <citation type="journal article" date="2017" name="Curr. Biol.">
        <title>Genome architecture and evolution of a unichromosomal asexual nematode.</title>
        <authorList>
            <person name="Fradin H."/>
            <person name="Zegar C."/>
            <person name="Gutwein M."/>
            <person name="Lucas J."/>
            <person name="Kovtun M."/>
            <person name="Corcoran D."/>
            <person name="Baugh L.R."/>
            <person name="Kiontke K."/>
            <person name="Gunsalus K."/>
            <person name="Fitch D.H."/>
            <person name="Piano F."/>
        </authorList>
    </citation>
    <scope>NUCLEOTIDE SEQUENCE [LARGE SCALE GENOMIC DNA]</scope>
    <source>
        <strain evidence="4">PF1309</strain>
    </source>
</reference>
<gene>
    <name evidence="4" type="ORF">WR25_17209</name>
</gene>
<dbReference type="PANTHER" id="PTHR13234:SF70">
    <property type="entry name" value="GILT-LIKE PROTEIN C02D5.2"/>
    <property type="match status" value="1"/>
</dbReference>
<dbReference type="Pfam" id="PF03227">
    <property type="entry name" value="GILT"/>
    <property type="match status" value="1"/>
</dbReference>
<sequence>MPTLSYFCFWIFVVVSVSATSPEHENIALSDSDIMKLSCLFFREDCPDHLTDLSAADRIFWRAVAPKDKEPKLNSVNLEIYMESQCPDTSRFMHKQMMPAWEKLSHTGRIDLTIIPFGKARCVEKGGDYECSCQHGPNECTLNTLMNCVIDRIGYPDKYLPIIDCIQGKGELNNALRQCIDNSSLLDTQQMRECTESPRGRKLLALSGSRTASLKPAINFIPWIMIDGERNTDAIYDLTENLCKKLEPAPEECSVYVKKGEEQNQPV</sequence>
<protein>
    <recommendedName>
        <fullName evidence="6">Gamma interferon inducible lysosomal thiol reductase</fullName>
    </recommendedName>
</protein>
<comment type="similarity">
    <text evidence="1">Belongs to the GILT family.</text>
</comment>
<dbReference type="GO" id="GO:0016671">
    <property type="term" value="F:oxidoreductase activity, acting on a sulfur group of donors, disulfide as acceptor"/>
    <property type="evidence" value="ECO:0007669"/>
    <property type="project" value="InterPro"/>
</dbReference>
<keyword evidence="3" id="KW-0732">Signal</keyword>
<keyword evidence="2" id="KW-0325">Glycoprotein</keyword>
<evidence type="ECO:0000256" key="2">
    <source>
        <dbReference type="ARBA" id="ARBA00023180"/>
    </source>
</evidence>
<dbReference type="STRING" id="2018661.A0A2A2JVM2"/>
<comment type="caution">
    <text evidence="4">The sequence shown here is derived from an EMBL/GenBank/DDBJ whole genome shotgun (WGS) entry which is preliminary data.</text>
</comment>
<dbReference type="Proteomes" id="UP000218231">
    <property type="component" value="Unassembled WGS sequence"/>
</dbReference>
<dbReference type="PANTHER" id="PTHR13234">
    <property type="entry name" value="GAMMA-INTERFERON INDUCIBLE LYSOSOMAL THIOL REDUCTASE GILT"/>
    <property type="match status" value="1"/>
</dbReference>
<dbReference type="OrthoDB" id="958254at2759"/>
<evidence type="ECO:0008006" key="6">
    <source>
        <dbReference type="Google" id="ProtNLM"/>
    </source>
</evidence>
<evidence type="ECO:0000256" key="1">
    <source>
        <dbReference type="ARBA" id="ARBA00005679"/>
    </source>
</evidence>
<evidence type="ECO:0000313" key="5">
    <source>
        <dbReference type="Proteomes" id="UP000218231"/>
    </source>
</evidence>
<feature type="chain" id="PRO_5013104503" description="Gamma interferon inducible lysosomal thiol reductase" evidence="3">
    <location>
        <begin position="20"/>
        <end position="267"/>
    </location>
</feature>
<feature type="signal peptide" evidence="3">
    <location>
        <begin position="1"/>
        <end position="19"/>
    </location>
</feature>
<dbReference type="Gene3D" id="3.40.30.10">
    <property type="entry name" value="Glutaredoxin"/>
    <property type="match status" value="1"/>
</dbReference>
<dbReference type="InterPro" id="IPR004911">
    <property type="entry name" value="Interferon-induced_GILT"/>
</dbReference>